<dbReference type="Pfam" id="PF04307">
    <property type="entry name" value="YdjM"/>
    <property type="match status" value="1"/>
</dbReference>
<sequence>MRYHTHVATSIAAGAGIAAATDVPFTVTYVLGIALGSLIPDIDEPNSYIGRRTFGLSKLIKQALGHRGFTHSLLAWITFSFLYKVYPNSFVLGMCIGYIFHIVGDFFSRKGVPLFSPLSKKRFKSPLTYETGSFSETLIFYAAVFASIYIVYTNQLF</sequence>
<dbReference type="GO" id="GO:0016787">
    <property type="term" value="F:hydrolase activity"/>
    <property type="evidence" value="ECO:0007669"/>
    <property type="project" value="UniProtKB-KW"/>
</dbReference>
<keyword evidence="3" id="KW-1185">Reference proteome</keyword>
<keyword evidence="1" id="KW-0472">Membrane</keyword>
<evidence type="ECO:0000256" key="1">
    <source>
        <dbReference type="SAM" id="Phobius"/>
    </source>
</evidence>
<organism evidence="2 3">
    <name type="scientific">Bacillus songklensis</name>
    <dbReference type="NCBI Taxonomy" id="1069116"/>
    <lineage>
        <taxon>Bacteria</taxon>
        <taxon>Bacillati</taxon>
        <taxon>Bacillota</taxon>
        <taxon>Bacilli</taxon>
        <taxon>Bacillales</taxon>
        <taxon>Bacillaceae</taxon>
        <taxon>Bacillus</taxon>
    </lineage>
</organism>
<dbReference type="EMBL" id="JBHRZT010000007">
    <property type="protein sequence ID" value="MFC3882261.1"/>
    <property type="molecule type" value="Genomic_DNA"/>
</dbReference>
<accession>A0ABV8AZ87</accession>
<proteinExistence type="predicted"/>
<comment type="caution">
    <text evidence="2">The sequence shown here is derived from an EMBL/GenBank/DDBJ whole genome shotgun (WGS) entry which is preliminary data.</text>
</comment>
<feature type="transmembrane region" description="Helical" evidence="1">
    <location>
        <begin position="89"/>
        <end position="107"/>
    </location>
</feature>
<dbReference type="Proteomes" id="UP001595752">
    <property type="component" value="Unassembled WGS sequence"/>
</dbReference>
<protein>
    <submittedName>
        <fullName evidence="2">Metal-dependent hydrolase</fullName>
    </submittedName>
</protein>
<dbReference type="PANTHER" id="PTHR35531:SF1">
    <property type="entry name" value="INNER MEMBRANE PROTEIN YBCI-RELATED"/>
    <property type="match status" value="1"/>
</dbReference>
<keyword evidence="1" id="KW-1133">Transmembrane helix</keyword>
<keyword evidence="2" id="KW-0378">Hydrolase</keyword>
<dbReference type="PANTHER" id="PTHR35531">
    <property type="entry name" value="INNER MEMBRANE PROTEIN YBCI-RELATED"/>
    <property type="match status" value="1"/>
</dbReference>
<name>A0ABV8AZ87_9BACI</name>
<evidence type="ECO:0000313" key="2">
    <source>
        <dbReference type="EMBL" id="MFC3882261.1"/>
    </source>
</evidence>
<reference evidence="3" key="1">
    <citation type="journal article" date="2019" name="Int. J. Syst. Evol. Microbiol.">
        <title>The Global Catalogue of Microorganisms (GCM) 10K type strain sequencing project: providing services to taxonomists for standard genome sequencing and annotation.</title>
        <authorList>
            <consortium name="The Broad Institute Genomics Platform"/>
            <consortium name="The Broad Institute Genome Sequencing Center for Infectious Disease"/>
            <person name="Wu L."/>
            <person name="Ma J."/>
        </authorList>
    </citation>
    <scope>NUCLEOTIDE SEQUENCE [LARGE SCALE GENOMIC DNA]</scope>
    <source>
        <strain evidence="3">CCUG 61889</strain>
    </source>
</reference>
<evidence type="ECO:0000313" key="3">
    <source>
        <dbReference type="Proteomes" id="UP001595752"/>
    </source>
</evidence>
<feature type="transmembrane region" description="Helical" evidence="1">
    <location>
        <begin position="127"/>
        <end position="152"/>
    </location>
</feature>
<keyword evidence="1" id="KW-0812">Transmembrane</keyword>
<dbReference type="InterPro" id="IPR007404">
    <property type="entry name" value="YdjM-like"/>
</dbReference>
<dbReference type="RefSeq" id="WP_377911561.1">
    <property type="nucleotide sequence ID" value="NZ_JBHRZT010000007.1"/>
</dbReference>
<gene>
    <name evidence="2" type="ORF">ACFOU2_01435</name>
</gene>